<dbReference type="Gene3D" id="4.10.280.110">
    <property type="entry name" value="Pre-mRNA processing factor 4 domain"/>
    <property type="match status" value="1"/>
</dbReference>
<dbReference type="EMBL" id="MU007010">
    <property type="protein sequence ID" value="KAF2436420.1"/>
    <property type="molecule type" value="Genomic_DNA"/>
</dbReference>
<evidence type="ECO:0000259" key="5">
    <source>
        <dbReference type="SMART" id="SM00500"/>
    </source>
</evidence>
<keyword evidence="7" id="KW-1185">Reference proteome</keyword>
<dbReference type="OrthoDB" id="540662at2759"/>
<dbReference type="SMART" id="SM00320">
    <property type="entry name" value="WD40"/>
    <property type="match status" value="7"/>
</dbReference>
<feature type="domain" description="Pre-mRNA processing factor 4 (PRP4)-like" evidence="5">
    <location>
        <begin position="70"/>
        <end position="120"/>
    </location>
</feature>
<dbReference type="PROSITE" id="PS50294">
    <property type="entry name" value="WD_REPEATS_REGION"/>
    <property type="match status" value="4"/>
</dbReference>
<dbReference type="InterPro" id="IPR019775">
    <property type="entry name" value="WD40_repeat_CS"/>
</dbReference>
<evidence type="ECO:0000313" key="7">
    <source>
        <dbReference type="Proteomes" id="UP000800235"/>
    </source>
</evidence>
<feature type="repeat" description="WD" evidence="3">
    <location>
        <begin position="370"/>
        <end position="411"/>
    </location>
</feature>
<dbReference type="GO" id="GO:0030621">
    <property type="term" value="F:U4 snRNA binding"/>
    <property type="evidence" value="ECO:0007669"/>
    <property type="project" value="TreeGrafter"/>
</dbReference>
<keyword evidence="1 3" id="KW-0853">WD repeat</keyword>
<dbReference type="PROSITE" id="PS50082">
    <property type="entry name" value="WD_REPEATS_2"/>
    <property type="match status" value="4"/>
</dbReference>
<dbReference type="InterPro" id="IPR036285">
    <property type="entry name" value="PRP4-like_sf"/>
</dbReference>
<organism evidence="6 7">
    <name type="scientific">Tothia fuscella</name>
    <dbReference type="NCBI Taxonomy" id="1048955"/>
    <lineage>
        <taxon>Eukaryota</taxon>
        <taxon>Fungi</taxon>
        <taxon>Dikarya</taxon>
        <taxon>Ascomycota</taxon>
        <taxon>Pezizomycotina</taxon>
        <taxon>Dothideomycetes</taxon>
        <taxon>Pleosporomycetidae</taxon>
        <taxon>Venturiales</taxon>
        <taxon>Cylindrosympodiaceae</taxon>
        <taxon>Tothia</taxon>
    </lineage>
</organism>
<dbReference type="PANTHER" id="PTHR19846:SF0">
    <property type="entry name" value="PRE-MRNA PROCESSING FACTOR 4"/>
    <property type="match status" value="1"/>
</dbReference>
<dbReference type="SMART" id="SM00500">
    <property type="entry name" value="SFM"/>
    <property type="match status" value="1"/>
</dbReference>
<sequence length="516" mass="56644">MAGNIHPSRQAYVEEAEPEDSEMGGLTLDQLPQDHNYSISTAPGVDPEKASAVFAQFARKRFAATIAVPTDDKKVRARLRELGEPITLFGESLADRRDRLRELLTRIAEGGEDGDIQMGDGADEEPDEEYYTEGTQELLSARKAIAAFTLPRAKKRIAYQKVEASIPIRTHVKHRKTIKEKLQGFDLFGSQVAADRPIGNIRFAPNGELLAAGVWSGTVKILDIPNLEDKHVLRGHSEVVSGLSWMPGATLPGSAISTSTVNLATGGGEGNINLWSLEQDTPLATLSGHTNRVSRVEFHPSRKYLASASHDMTWRLWDVETSTELLLQEGHSREVHTVSWNTDGSLLASAGYDSIGRIWDVRTGRMVMYLDSHIQPIYALDWGVDGYRVLTGSLDGFVKCWDVRAVKEVASIGAHTGGVTEVRWFKGTDGPLDILSPIKDDKDECIPKNAGTFFVSTGFDKEVKIFSADDWAICKTLKGHSGNVTGVDVSADSKWIASCGRDRTVKLWQREDGEGI</sequence>
<accession>A0A9P4P1C9</accession>
<reference evidence="6" key="1">
    <citation type="journal article" date="2020" name="Stud. Mycol.">
        <title>101 Dothideomycetes genomes: a test case for predicting lifestyles and emergence of pathogens.</title>
        <authorList>
            <person name="Haridas S."/>
            <person name="Albert R."/>
            <person name="Binder M."/>
            <person name="Bloem J."/>
            <person name="Labutti K."/>
            <person name="Salamov A."/>
            <person name="Andreopoulos B."/>
            <person name="Baker S."/>
            <person name="Barry K."/>
            <person name="Bills G."/>
            <person name="Bluhm B."/>
            <person name="Cannon C."/>
            <person name="Castanera R."/>
            <person name="Culley D."/>
            <person name="Daum C."/>
            <person name="Ezra D."/>
            <person name="Gonzalez J."/>
            <person name="Henrissat B."/>
            <person name="Kuo A."/>
            <person name="Liang C."/>
            <person name="Lipzen A."/>
            <person name="Lutzoni F."/>
            <person name="Magnuson J."/>
            <person name="Mondo S."/>
            <person name="Nolan M."/>
            <person name="Ohm R."/>
            <person name="Pangilinan J."/>
            <person name="Park H.-J."/>
            <person name="Ramirez L."/>
            <person name="Alfaro M."/>
            <person name="Sun H."/>
            <person name="Tritt A."/>
            <person name="Yoshinaga Y."/>
            <person name="Zwiers L.-H."/>
            <person name="Turgeon B."/>
            <person name="Goodwin S."/>
            <person name="Spatafora J."/>
            <person name="Crous P."/>
            <person name="Grigoriev I."/>
        </authorList>
    </citation>
    <scope>NUCLEOTIDE SEQUENCE</scope>
    <source>
        <strain evidence="6">CBS 130266</strain>
    </source>
</reference>
<dbReference type="InterPro" id="IPR015943">
    <property type="entry name" value="WD40/YVTN_repeat-like_dom_sf"/>
</dbReference>
<keyword evidence="2" id="KW-0677">Repeat</keyword>
<dbReference type="SUPFAM" id="SSF50978">
    <property type="entry name" value="WD40 repeat-like"/>
    <property type="match status" value="1"/>
</dbReference>
<dbReference type="GO" id="GO:0017070">
    <property type="term" value="F:U6 snRNA binding"/>
    <property type="evidence" value="ECO:0007669"/>
    <property type="project" value="TreeGrafter"/>
</dbReference>
<feature type="repeat" description="WD" evidence="3">
    <location>
        <begin position="286"/>
        <end position="327"/>
    </location>
</feature>
<feature type="repeat" description="WD" evidence="3">
    <location>
        <begin position="477"/>
        <end position="516"/>
    </location>
</feature>
<dbReference type="InterPro" id="IPR036322">
    <property type="entry name" value="WD40_repeat_dom_sf"/>
</dbReference>
<name>A0A9P4P1C9_9PEZI</name>
<protein>
    <submittedName>
        <fullName evidence="6">WD40 repeat-like protein</fullName>
    </submittedName>
</protein>
<feature type="region of interest" description="Disordered" evidence="4">
    <location>
        <begin position="1"/>
        <end position="44"/>
    </location>
</feature>
<dbReference type="InterPro" id="IPR020472">
    <property type="entry name" value="WD40_PAC1"/>
</dbReference>
<dbReference type="Gene3D" id="2.130.10.10">
    <property type="entry name" value="YVTN repeat-like/Quinoprotein amine dehydrogenase"/>
    <property type="match status" value="2"/>
</dbReference>
<dbReference type="CDD" id="cd00200">
    <property type="entry name" value="WD40"/>
    <property type="match status" value="1"/>
</dbReference>
<gene>
    <name evidence="6" type="ORF">EJ08DRAFT_644773</name>
</gene>
<evidence type="ECO:0000256" key="4">
    <source>
        <dbReference type="SAM" id="MobiDB-lite"/>
    </source>
</evidence>
<dbReference type="GO" id="GO:0000398">
    <property type="term" value="P:mRNA splicing, via spliceosome"/>
    <property type="evidence" value="ECO:0007669"/>
    <property type="project" value="TreeGrafter"/>
</dbReference>
<evidence type="ECO:0000256" key="3">
    <source>
        <dbReference type="PROSITE-ProRule" id="PRU00221"/>
    </source>
</evidence>
<dbReference type="Pfam" id="PF08799">
    <property type="entry name" value="PRP4"/>
    <property type="match status" value="1"/>
</dbReference>
<evidence type="ECO:0000256" key="2">
    <source>
        <dbReference type="ARBA" id="ARBA00022737"/>
    </source>
</evidence>
<dbReference type="PANTHER" id="PTHR19846">
    <property type="entry name" value="WD40 REPEAT PROTEIN"/>
    <property type="match status" value="1"/>
</dbReference>
<dbReference type="InterPro" id="IPR001680">
    <property type="entry name" value="WD40_rpt"/>
</dbReference>
<dbReference type="SUPFAM" id="SSF158230">
    <property type="entry name" value="PRP4-like"/>
    <property type="match status" value="1"/>
</dbReference>
<dbReference type="AlphaFoldDB" id="A0A9P4P1C9"/>
<dbReference type="FunFam" id="2.130.10.10:FF:000698">
    <property type="entry name" value="Putative pre-mRNA splicing factor"/>
    <property type="match status" value="1"/>
</dbReference>
<proteinExistence type="predicted"/>
<evidence type="ECO:0000313" key="6">
    <source>
        <dbReference type="EMBL" id="KAF2436420.1"/>
    </source>
</evidence>
<dbReference type="Pfam" id="PF00400">
    <property type="entry name" value="WD40"/>
    <property type="match status" value="6"/>
</dbReference>
<dbReference type="GO" id="GO:0046540">
    <property type="term" value="C:U4/U6 x U5 tri-snRNP complex"/>
    <property type="evidence" value="ECO:0007669"/>
    <property type="project" value="TreeGrafter"/>
</dbReference>
<feature type="repeat" description="WD" evidence="3">
    <location>
        <begin position="328"/>
        <end position="369"/>
    </location>
</feature>
<dbReference type="PRINTS" id="PR00320">
    <property type="entry name" value="GPROTEINBRPT"/>
</dbReference>
<dbReference type="PROSITE" id="PS00678">
    <property type="entry name" value="WD_REPEATS_1"/>
    <property type="match status" value="1"/>
</dbReference>
<dbReference type="InterPro" id="IPR014906">
    <property type="entry name" value="PRP4-like"/>
</dbReference>
<dbReference type="Proteomes" id="UP000800235">
    <property type="component" value="Unassembled WGS sequence"/>
</dbReference>
<comment type="caution">
    <text evidence="6">The sequence shown here is derived from an EMBL/GenBank/DDBJ whole genome shotgun (WGS) entry which is preliminary data.</text>
</comment>
<evidence type="ECO:0000256" key="1">
    <source>
        <dbReference type="ARBA" id="ARBA00022574"/>
    </source>
</evidence>